<keyword evidence="2" id="KW-1185">Reference proteome</keyword>
<accession>A0ABP6Z534</accession>
<organism evidence="1 2">
    <name type="scientific">Kribbella ginsengisoli</name>
    <dbReference type="NCBI Taxonomy" id="363865"/>
    <lineage>
        <taxon>Bacteria</taxon>
        <taxon>Bacillati</taxon>
        <taxon>Actinomycetota</taxon>
        <taxon>Actinomycetes</taxon>
        <taxon>Propionibacteriales</taxon>
        <taxon>Kribbellaceae</taxon>
        <taxon>Kribbella</taxon>
    </lineage>
</organism>
<evidence type="ECO:0000313" key="1">
    <source>
        <dbReference type="EMBL" id="GAA3598436.1"/>
    </source>
</evidence>
<reference evidence="2" key="1">
    <citation type="journal article" date="2019" name="Int. J. Syst. Evol. Microbiol.">
        <title>The Global Catalogue of Microorganisms (GCM) 10K type strain sequencing project: providing services to taxonomists for standard genome sequencing and annotation.</title>
        <authorList>
            <consortium name="The Broad Institute Genomics Platform"/>
            <consortium name="The Broad Institute Genome Sequencing Center for Infectious Disease"/>
            <person name="Wu L."/>
            <person name="Ma J."/>
        </authorList>
    </citation>
    <scope>NUCLEOTIDE SEQUENCE [LARGE SCALE GENOMIC DNA]</scope>
    <source>
        <strain evidence="2">JCM 16928</strain>
    </source>
</reference>
<name>A0ABP6Z534_9ACTN</name>
<evidence type="ECO:0000313" key="2">
    <source>
        <dbReference type="Proteomes" id="UP001501222"/>
    </source>
</evidence>
<protein>
    <submittedName>
        <fullName evidence="1">Uncharacterized protein</fullName>
    </submittedName>
</protein>
<dbReference type="EMBL" id="BAABAA010000022">
    <property type="protein sequence ID" value="GAA3598436.1"/>
    <property type="molecule type" value="Genomic_DNA"/>
</dbReference>
<gene>
    <name evidence="1" type="ORF">GCM10022235_82780</name>
</gene>
<proteinExistence type="predicted"/>
<sequence length="128" mass="15019">MTSQDDLIRALSMSGAAIDDPFVVCWRDLDDVTVTEELDRLMDWVQWFITRYRLDHKVVPPCWHQHGAITEELSALRTFWESCYLEDAAPSDPLAFHRDLEHALRRLREWSSHLGCSRTTHRPEPDDL</sequence>
<dbReference type="RefSeq" id="WP_344850164.1">
    <property type="nucleotide sequence ID" value="NZ_BAABAA010000022.1"/>
</dbReference>
<comment type="caution">
    <text evidence="1">The sequence shown here is derived from an EMBL/GenBank/DDBJ whole genome shotgun (WGS) entry which is preliminary data.</text>
</comment>
<dbReference type="Proteomes" id="UP001501222">
    <property type="component" value="Unassembled WGS sequence"/>
</dbReference>